<evidence type="ECO:0000256" key="11">
    <source>
        <dbReference type="ARBA" id="ARBA00031350"/>
    </source>
</evidence>
<dbReference type="EC" id="2.1.1.77" evidence="3"/>
<evidence type="ECO:0000256" key="8">
    <source>
        <dbReference type="ARBA" id="ARBA00022691"/>
    </source>
</evidence>
<dbReference type="EMBL" id="CADCWE010000007">
    <property type="protein sequence ID" value="CAA9519591.1"/>
    <property type="molecule type" value="Genomic_DNA"/>
</dbReference>
<gene>
    <name evidence="12" type="ORF">AVDCRST_MAG73-97</name>
</gene>
<evidence type="ECO:0000256" key="5">
    <source>
        <dbReference type="ARBA" id="ARBA00022490"/>
    </source>
</evidence>
<dbReference type="Pfam" id="PF01135">
    <property type="entry name" value="PCMT"/>
    <property type="match status" value="1"/>
</dbReference>
<evidence type="ECO:0000256" key="6">
    <source>
        <dbReference type="ARBA" id="ARBA00022603"/>
    </source>
</evidence>
<evidence type="ECO:0000256" key="9">
    <source>
        <dbReference type="ARBA" id="ARBA00030757"/>
    </source>
</evidence>
<reference evidence="12" key="1">
    <citation type="submission" date="2020-02" db="EMBL/GenBank/DDBJ databases">
        <authorList>
            <person name="Meier V. D."/>
        </authorList>
    </citation>
    <scope>NUCLEOTIDE SEQUENCE</scope>
    <source>
        <strain evidence="12">AVDCRST_MAG73</strain>
    </source>
</reference>
<proteinExistence type="inferred from homology"/>
<dbReference type="CDD" id="cd02440">
    <property type="entry name" value="AdoMet_MTases"/>
    <property type="match status" value="1"/>
</dbReference>
<dbReference type="InterPro" id="IPR000682">
    <property type="entry name" value="PCMT"/>
</dbReference>
<accession>A0A6J4TC87</accession>
<keyword evidence="6 12" id="KW-0489">Methyltransferase</keyword>
<dbReference type="GO" id="GO:0005737">
    <property type="term" value="C:cytoplasm"/>
    <property type="evidence" value="ECO:0007669"/>
    <property type="project" value="UniProtKB-SubCell"/>
</dbReference>
<dbReference type="PANTHER" id="PTHR11579">
    <property type="entry name" value="PROTEIN-L-ISOASPARTATE O-METHYLTRANSFERASE"/>
    <property type="match status" value="1"/>
</dbReference>
<evidence type="ECO:0000256" key="2">
    <source>
        <dbReference type="ARBA" id="ARBA00005369"/>
    </source>
</evidence>
<keyword evidence="5" id="KW-0963">Cytoplasm</keyword>
<protein>
    <recommendedName>
        <fullName evidence="4">Protein-L-isoaspartate O-methyltransferase</fullName>
        <ecNumber evidence="3">2.1.1.77</ecNumber>
    </recommendedName>
    <alternativeName>
        <fullName evidence="11">L-isoaspartyl protein carboxyl methyltransferase</fullName>
    </alternativeName>
    <alternativeName>
        <fullName evidence="9">Protein L-isoaspartyl methyltransferase</fullName>
    </alternativeName>
    <alternativeName>
        <fullName evidence="10">Protein-beta-aspartate methyltransferase</fullName>
    </alternativeName>
</protein>
<sequence length="429" mass="44676">MADPVPSTDAAALNAHLVDGLVRHGAIRSPRIEAAFRAVPRHLFLPGVPLDEVYRDEAIPTKRRDGVPISSSSQPAAMATMLEQLGVEPGHRVLEIGAGTGYNAALLAHLDGPAGEVVTVDLDEDIVVAARAHLAAAGFGPDRVRVVLGDGGEGFAERAPYDRIELTVGAWDIAPAWSDQLAPGGLLLLPIWLRGAQKTVAFGRPTDGSGALLESVSVTDCAFMRLRGAFAGPEAFLALDETGTVTLGLDDRNLIAPAAARALLDAPGPAAPTGVAIRPRDLWQGLALWLGLREPGFCGLHVDGDAAAAMGAGLFTMGAGHRWTVGLLDPTAPACCLLVAGDRAQDGPERAEDHLIALAIRPHGDATVLRDRLAAHVRAWDAAGRPGSDGMRIRVSSLADAAAPGADEIVLAKRWTRLVVSFGASSPDR</sequence>
<evidence type="ECO:0000256" key="4">
    <source>
        <dbReference type="ARBA" id="ARBA00013346"/>
    </source>
</evidence>
<evidence type="ECO:0000256" key="7">
    <source>
        <dbReference type="ARBA" id="ARBA00022679"/>
    </source>
</evidence>
<evidence type="ECO:0000313" key="12">
    <source>
        <dbReference type="EMBL" id="CAA9519591.1"/>
    </source>
</evidence>
<evidence type="ECO:0000256" key="1">
    <source>
        <dbReference type="ARBA" id="ARBA00004496"/>
    </source>
</evidence>
<dbReference type="PANTHER" id="PTHR11579:SF0">
    <property type="entry name" value="PROTEIN-L-ISOASPARTATE(D-ASPARTATE) O-METHYLTRANSFERASE"/>
    <property type="match status" value="1"/>
</dbReference>
<dbReference type="InterPro" id="IPR029063">
    <property type="entry name" value="SAM-dependent_MTases_sf"/>
</dbReference>
<evidence type="ECO:0000256" key="10">
    <source>
        <dbReference type="ARBA" id="ARBA00031323"/>
    </source>
</evidence>
<keyword evidence="8" id="KW-0949">S-adenosyl-L-methionine</keyword>
<evidence type="ECO:0000256" key="3">
    <source>
        <dbReference type="ARBA" id="ARBA00011890"/>
    </source>
</evidence>
<comment type="subcellular location">
    <subcellularLocation>
        <location evidence="1">Cytoplasm</location>
    </subcellularLocation>
</comment>
<dbReference type="NCBIfam" id="TIGR04364">
    <property type="entry name" value="methyltran_FxLD"/>
    <property type="match status" value="1"/>
</dbReference>
<name>A0A6J4TC87_9BACT</name>
<dbReference type="Gene3D" id="3.40.50.150">
    <property type="entry name" value="Vaccinia Virus protein VP39"/>
    <property type="match status" value="1"/>
</dbReference>
<comment type="similarity">
    <text evidence="2">Belongs to the methyltransferase superfamily. L-isoaspartyl/D-aspartyl protein methyltransferase family.</text>
</comment>
<keyword evidence="7 12" id="KW-0808">Transferase</keyword>
<organism evidence="12">
    <name type="scientific">uncultured Thermomicrobiales bacterium</name>
    <dbReference type="NCBI Taxonomy" id="1645740"/>
    <lineage>
        <taxon>Bacteria</taxon>
        <taxon>Pseudomonadati</taxon>
        <taxon>Thermomicrobiota</taxon>
        <taxon>Thermomicrobia</taxon>
        <taxon>Thermomicrobiales</taxon>
        <taxon>environmental samples</taxon>
    </lineage>
</organism>
<dbReference type="AlphaFoldDB" id="A0A6J4TC87"/>
<dbReference type="InterPro" id="IPR027573">
    <property type="entry name" value="Methyltran_FxLD"/>
</dbReference>
<dbReference type="SUPFAM" id="SSF53335">
    <property type="entry name" value="S-adenosyl-L-methionine-dependent methyltransferases"/>
    <property type="match status" value="1"/>
</dbReference>
<dbReference type="GO" id="GO:0032259">
    <property type="term" value="P:methylation"/>
    <property type="evidence" value="ECO:0007669"/>
    <property type="project" value="UniProtKB-KW"/>
</dbReference>
<dbReference type="GO" id="GO:0004719">
    <property type="term" value="F:protein-L-isoaspartate (D-aspartate) O-methyltransferase activity"/>
    <property type="evidence" value="ECO:0007669"/>
    <property type="project" value="UniProtKB-EC"/>
</dbReference>
<dbReference type="PROSITE" id="PS01279">
    <property type="entry name" value="PCMT"/>
    <property type="match status" value="1"/>
</dbReference>